<sequence length="87" mass="10141">MAHQDLQDLQVAMVSMAAQDKTELVENQENVVHQEEMEAAIIAHHQELLQDIRMCFEFIVQSMHRQLFLYTTCFAATSVFLQFQKVI</sequence>
<dbReference type="WBParaSite" id="EVEC_0000939201-mRNA-1">
    <property type="protein sequence ID" value="EVEC_0000939201-mRNA-1"/>
    <property type="gene ID" value="EVEC_0000939201"/>
</dbReference>
<organism evidence="3">
    <name type="scientific">Enterobius vermicularis</name>
    <name type="common">Human pinworm</name>
    <dbReference type="NCBI Taxonomy" id="51028"/>
    <lineage>
        <taxon>Eukaryota</taxon>
        <taxon>Metazoa</taxon>
        <taxon>Ecdysozoa</taxon>
        <taxon>Nematoda</taxon>
        <taxon>Chromadorea</taxon>
        <taxon>Rhabditida</taxon>
        <taxon>Spirurina</taxon>
        <taxon>Oxyuridomorpha</taxon>
        <taxon>Oxyuroidea</taxon>
        <taxon>Oxyuridae</taxon>
        <taxon>Enterobius</taxon>
    </lineage>
</organism>
<accession>A0A0N4VF79</accession>
<dbReference type="Proteomes" id="UP000274131">
    <property type="component" value="Unassembled WGS sequence"/>
</dbReference>
<keyword evidence="2" id="KW-1185">Reference proteome</keyword>
<dbReference type="AlphaFoldDB" id="A0A0N4VF79"/>
<evidence type="ECO:0000313" key="2">
    <source>
        <dbReference type="Proteomes" id="UP000274131"/>
    </source>
</evidence>
<evidence type="ECO:0000313" key="3">
    <source>
        <dbReference type="WBParaSite" id="EVEC_0000939201-mRNA-1"/>
    </source>
</evidence>
<name>A0A0N4VF79_ENTVE</name>
<gene>
    <name evidence="1" type="ORF">EVEC_LOCUS8802</name>
</gene>
<reference evidence="3" key="1">
    <citation type="submission" date="2017-02" db="UniProtKB">
        <authorList>
            <consortium name="WormBaseParasite"/>
        </authorList>
    </citation>
    <scope>IDENTIFICATION</scope>
</reference>
<evidence type="ECO:0000313" key="1">
    <source>
        <dbReference type="EMBL" id="VDD94051.1"/>
    </source>
</evidence>
<proteinExistence type="predicted"/>
<protein>
    <submittedName>
        <fullName evidence="3">Dynein regulatory complex protein 10</fullName>
    </submittedName>
</protein>
<dbReference type="EMBL" id="UXUI01009616">
    <property type="protein sequence ID" value="VDD94051.1"/>
    <property type="molecule type" value="Genomic_DNA"/>
</dbReference>
<reference evidence="1 2" key="2">
    <citation type="submission" date="2018-10" db="EMBL/GenBank/DDBJ databases">
        <authorList>
            <consortium name="Pathogen Informatics"/>
        </authorList>
    </citation>
    <scope>NUCLEOTIDE SEQUENCE [LARGE SCALE GENOMIC DNA]</scope>
</reference>